<comment type="caution">
    <text evidence="1">The sequence shown here is derived from an EMBL/GenBank/DDBJ whole genome shotgun (WGS) entry which is preliminary data.</text>
</comment>
<name>A0A0F9D213_9ZZZZ</name>
<reference evidence="1" key="1">
    <citation type="journal article" date="2015" name="Nature">
        <title>Complex archaea that bridge the gap between prokaryotes and eukaryotes.</title>
        <authorList>
            <person name="Spang A."/>
            <person name="Saw J.H."/>
            <person name="Jorgensen S.L."/>
            <person name="Zaremba-Niedzwiedzka K."/>
            <person name="Martijn J."/>
            <person name="Lind A.E."/>
            <person name="van Eijk R."/>
            <person name="Schleper C."/>
            <person name="Guy L."/>
            <person name="Ettema T.J."/>
        </authorList>
    </citation>
    <scope>NUCLEOTIDE SEQUENCE</scope>
</reference>
<sequence>MTKLDRCWKNCLWMWKWVSENYDENNEVIVLKRDWLFSHRFRRTILAYCFFCEWAGQNGQTNFVAENGCPECPGALVDARFKCGNIQYDYSTKPKAFYAKLLELDAKRTGKKKP</sequence>
<dbReference type="EMBL" id="LAZR01041501">
    <property type="protein sequence ID" value="KKL11826.1"/>
    <property type="molecule type" value="Genomic_DNA"/>
</dbReference>
<accession>A0A0F9D213</accession>
<protein>
    <submittedName>
        <fullName evidence="1">Uncharacterized protein</fullName>
    </submittedName>
</protein>
<gene>
    <name evidence="1" type="ORF">LCGC14_2541920</name>
</gene>
<evidence type="ECO:0000313" key="1">
    <source>
        <dbReference type="EMBL" id="KKL11826.1"/>
    </source>
</evidence>
<proteinExistence type="predicted"/>
<dbReference type="AlphaFoldDB" id="A0A0F9D213"/>
<organism evidence="1">
    <name type="scientific">marine sediment metagenome</name>
    <dbReference type="NCBI Taxonomy" id="412755"/>
    <lineage>
        <taxon>unclassified sequences</taxon>
        <taxon>metagenomes</taxon>
        <taxon>ecological metagenomes</taxon>
    </lineage>
</organism>